<organism evidence="1 2">
    <name type="scientific">Teratosphaeria nubilosa</name>
    <dbReference type="NCBI Taxonomy" id="161662"/>
    <lineage>
        <taxon>Eukaryota</taxon>
        <taxon>Fungi</taxon>
        <taxon>Dikarya</taxon>
        <taxon>Ascomycota</taxon>
        <taxon>Pezizomycotina</taxon>
        <taxon>Dothideomycetes</taxon>
        <taxon>Dothideomycetidae</taxon>
        <taxon>Mycosphaerellales</taxon>
        <taxon>Teratosphaeriaceae</taxon>
        <taxon>Teratosphaeria</taxon>
    </lineage>
</organism>
<protein>
    <submittedName>
        <fullName evidence="1">Uncharacterized protein</fullName>
    </submittedName>
</protein>
<keyword evidence="2" id="KW-1185">Reference proteome</keyword>
<gene>
    <name evidence="1" type="ORF">EJ03DRAFT_71029</name>
</gene>
<dbReference type="EMBL" id="ML995809">
    <property type="protein sequence ID" value="KAF2773880.1"/>
    <property type="molecule type" value="Genomic_DNA"/>
</dbReference>
<dbReference type="AlphaFoldDB" id="A0A6G1LMN3"/>
<accession>A0A6G1LMN3</accession>
<sequence>MQGSRGGQRAVNIVDIRHNHLPATSDPAQSPLKCSKKGIIFVRHMHASRQLSSMLFFRQRLRGRDGDMIRIFEDILNIVCSQALRTRFRGFSGSTRAKRSLIRLRAAYRQTKTIEPLFTLHTASCQLITITDTLANEAECRVTAPSPPHC</sequence>
<dbReference type="Proteomes" id="UP000799436">
    <property type="component" value="Unassembled WGS sequence"/>
</dbReference>
<evidence type="ECO:0000313" key="2">
    <source>
        <dbReference type="Proteomes" id="UP000799436"/>
    </source>
</evidence>
<proteinExistence type="predicted"/>
<reference evidence="1" key="1">
    <citation type="journal article" date="2020" name="Stud. Mycol.">
        <title>101 Dothideomycetes genomes: a test case for predicting lifestyles and emergence of pathogens.</title>
        <authorList>
            <person name="Haridas S."/>
            <person name="Albert R."/>
            <person name="Binder M."/>
            <person name="Bloem J."/>
            <person name="Labutti K."/>
            <person name="Salamov A."/>
            <person name="Andreopoulos B."/>
            <person name="Baker S."/>
            <person name="Barry K."/>
            <person name="Bills G."/>
            <person name="Bluhm B."/>
            <person name="Cannon C."/>
            <person name="Castanera R."/>
            <person name="Culley D."/>
            <person name="Daum C."/>
            <person name="Ezra D."/>
            <person name="Gonzalez J."/>
            <person name="Henrissat B."/>
            <person name="Kuo A."/>
            <person name="Liang C."/>
            <person name="Lipzen A."/>
            <person name="Lutzoni F."/>
            <person name="Magnuson J."/>
            <person name="Mondo S."/>
            <person name="Nolan M."/>
            <person name="Ohm R."/>
            <person name="Pangilinan J."/>
            <person name="Park H.-J."/>
            <person name="Ramirez L."/>
            <person name="Alfaro M."/>
            <person name="Sun H."/>
            <person name="Tritt A."/>
            <person name="Yoshinaga Y."/>
            <person name="Zwiers L.-H."/>
            <person name="Turgeon B."/>
            <person name="Goodwin S."/>
            <person name="Spatafora J."/>
            <person name="Crous P."/>
            <person name="Grigoriev I."/>
        </authorList>
    </citation>
    <scope>NUCLEOTIDE SEQUENCE</scope>
    <source>
        <strain evidence="1">CBS 116005</strain>
    </source>
</reference>
<name>A0A6G1LMN3_9PEZI</name>
<evidence type="ECO:0000313" key="1">
    <source>
        <dbReference type="EMBL" id="KAF2773880.1"/>
    </source>
</evidence>